<evidence type="ECO:0000313" key="2">
    <source>
        <dbReference type="EMBL" id="KYF55921.1"/>
    </source>
</evidence>
<feature type="non-terminal residue" evidence="2">
    <location>
        <position position="1"/>
    </location>
</feature>
<proteinExistence type="predicted"/>
<comment type="caution">
    <text evidence="2">The sequence shown here is derived from an EMBL/GenBank/DDBJ whole genome shotgun (WGS) entry which is preliminary data.</text>
</comment>
<evidence type="ECO:0000313" key="3">
    <source>
        <dbReference type="Proteomes" id="UP000075604"/>
    </source>
</evidence>
<dbReference type="AlphaFoldDB" id="A0A150PJR2"/>
<evidence type="ECO:0000259" key="1">
    <source>
        <dbReference type="Pfam" id="PF17768"/>
    </source>
</evidence>
<protein>
    <recommendedName>
        <fullName evidence="1">RecJ OB domain-containing protein</fullName>
    </recommendedName>
</protein>
<reference evidence="2 3" key="1">
    <citation type="submission" date="2014-02" db="EMBL/GenBank/DDBJ databases">
        <title>The small core and large imbalanced accessory genome model reveals a collaborative survival strategy of Sorangium cellulosum strains in nature.</title>
        <authorList>
            <person name="Han K."/>
            <person name="Peng R."/>
            <person name="Blom J."/>
            <person name="Li Y.-Z."/>
        </authorList>
    </citation>
    <scope>NUCLEOTIDE SEQUENCE [LARGE SCALE GENOMIC DNA]</scope>
    <source>
        <strain evidence="2 3">So0157-18</strain>
    </source>
</reference>
<dbReference type="Proteomes" id="UP000075604">
    <property type="component" value="Unassembled WGS sequence"/>
</dbReference>
<gene>
    <name evidence="2" type="ORF">BE04_31785</name>
</gene>
<dbReference type="InterPro" id="IPR041122">
    <property type="entry name" value="RecJ_OB"/>
</dbReference>
<name>A0A150PJR2_SORCE</name>
<dbReference type="EMBL" id="JELX01002286">
    <property type="protein sequence ID" value="KYF55921.1"/>
    <property type="molecule type" value="Genomic_DNA"/>
</dbReference>
<sequence>AHLLLSGAAVRSARNLKGHLKLELTFARREISCFGFELGELAARFAGGRVDVVGRLRRDAWRGGDAVEIRIEHVAAAD</sequence>
<feature type="domain" description="RecJ OB" evidence="1">
    <location>
        <begin position="8"/>
        <end position="73"/>
    </location>
</feature>
<accession>A0A150PJR2</accession>
<organism evidence="2 3">
    <name type="scientific">Sorangium cellulosum</name>
    <name type="common">Polyangium cellulosum</name>
    <dbReference type="NCBI Taxonomy" id="56"/>
    <lineage>
        <taxon>Bacteria</taxon>
        <taxon>Pseudomonadati</taxon>
        <taxon>Myxococcota</taxon>
        <taxon>Polyangia</taxon>
        <taxon>Polyangiales</taxon>
        <taxon>Polyangiaceae</taxon>
        <taxon>Sorangium</taxon>
    </lineage>
</organism>
<dbReference type="Pfam" id="PF17768">
    <property type="entry name" value="RecJ_OB"/>
    <property type="match status" value="1"/>
</dbReference>
<dbReference type="Gene3D" id="2.40.50.460">
    <property type="match status" value="1"/>
</dbReference>